<evidence type="ECO:0000313" key="1">
    <source>
        <dbReference type="EMBL" id="CAG2253580.1"/>
    </source>
</evidence>
<keyword evidence="2" id="KW-1185">Reference proteome</keyword>
<sequence>MAGQFYNNDKPLLCQCMFRGHESHNKLERTCENCDDDHDEQDATIPVKGVPLLILEDTCSQEISKSEQADLSQTSDSSICNSIKLEALDGLLKNGNGENCTTYTTCTKEARITISNVPKTAAHKRILNKSSSEEHVLIQHNQVTALDDSGPIKRARQTIPVKGVPLLILEDTCSQEISKSEQADLSQTSDSSICNSIKLEALDGLLSFLENGNQENCTTYTTCTKEARITISNVRRQLHTREFSTKAAVKSMSSYNIVNSLLNDVKMKISETAKRLYADKIISNQPEKSISLESTNNSLALNSDKVLQMGWASKSINPELH</sequence>
<proteinExistence type="predicted"/>
<protein>
    <submittedName>
        <fullName evidence="1">Uncharacterized protein</fullName>
    </submittedName>
</protein>
<comment type="caution">
    <text evidence="1">The sequence shown here is derived from an EMBL/GenBank/DDBJ whole genome shotgun (WGS) entry which is preliminary data.</text>
</comment>
<accession>A0A8S3VB09</accession>
<dbReference type="Proteomes" id="UP000683360">
    <property type="component" value="Unassembled WGS sequence"/>
</dbReference>
<reference evidence="1" key="1">
    <citation type="submission" date="2021-03" db="EMBL/GenBank/DDBJ databases">
        <authorList>
            <person name="Bekaert M."/>
        </authorList>
    </citation>
    <scope>NUCLEOTIDE SEQUENCE</scope>
</reference>
<name>A0A8S3VB09_MYTED</name>
<gene>
    <name evidence="1" type="ORF">MEDL_65106</name>
</gene>
<dbReference type="EMBL" id="CAJPWZ010003154">
    <property type="protein sequence ID" value="CAG2253580.1"/>
    <property type="molecule type" value="Genomic_DNA"/>
</dbReference>
<evidence type="ECO:0000313" key="2">
    <source>
        <dbReference type="Proteomes" id="UP000683360"/>
    </source>
</evidence>
<dbReference type="AlphaFoldDB" id="A0A8S3VB09"/>
<organism evidence="1 2">
    <name type="scientific">Mytilus edulis</name>
    <name type="common">Blue mussel</name>
    <dbReference type="NCBI Taxonomy" id="6550"/>
    <lineage>
        <taxon>Eukaryota</taxon>
        <taxon>Metazoa</taxon>
        <taxon>Spiralia</taxon>
        <taxon>Lophotrochozoa</taxon>
        <taxon>Mollusca</taxon>
        <taxon>Bivalvia</taxon>
        <taxon>Autobranchia</taxon>
        <taxon>Pteriomorphia</taxon>
        <taxon>Mytilida</taxon>
        <taxon>Mytiloidea</taxon>
        <taxon>Mytilidae</taxon>
        <taxon>Mytilinae</taxon>
        <taxon>Mytilus</taxon>
    </lineage>
</organism>